<dbReference type="Pfam" id="PF03070">
    <property type="entry name" value="TENA_THI-4"/>
    <property type="match status" value="1"/>
</dbReference>
<sequence>MSVPLTTHLVSLSTPRPYAAATEHPFVTAAGTGTLPLPLLSLYLSQDRLYAAHGYPPFIGQLLTRIPYSSTHAVDSPEEKLHSDVVKVLAFALQNVHREVGMFAEVERKYGLNFAQWRERKATRDYTAEMARVGALGTLEDGLVFLWAMERVYLDAWKYAKSLLGNVPNHEGDPTLLAIRQLVENWTCPEFEQFVDDIADLVNRLQILPGTAPFIRAEEIWARVVELEEMFWPVGGEELSKLAA</sequence>
<dbReference type="CDD" id="cd19357">
    <property type="entry name" value="TenA_E_At3g16990-like"/>
    <property type="match status" value="1"/>
</dbReference>
<keyword evidence="3" id="KW-1185">Reference proteome</keyword>
<dbReference type="InterPro" id="IPR016084">
    <property type="entry name" value="Haem_Oase-like_multi-hlx"/>
</dbReference>
<evidence type="ECO:0000259" key="1">
    <source>
        <dbReference type="Pfam" id="PF03070"/>
    </source>
</evidence>
<dbReference type="STRING" id="1328759.A0A5C2SC06"/>
<dbReference type="PANTHER" id="PTHR41813">
    <property type="entry name" value="REGULATOR PAB1642, PUTATIVE (AFU_ORTHOLOGUE AFUA_3G11955)-RELATED"/>
    <property type="match status" value="1"/>
</dbReference>
<dbReference type="Gene3D" id="1.20.910.10">
    <property type="entry name" value="Heme oxygenase-like"/>
    <property type="match status" value="1"/>
</dbReference>
<dbReference type="GO" id="GO:0006772">
    <property type="term" value="P:thiamine metabolic process"/>
    <property type="evidence" value="ECO:0007669"/>
    <property type="project" value="UniProtKB-ARBA"/>
</dbReference>
<evidence type="ECO:0000313" key="3">
    <source>
        <dbReference type="Proteomes" id="UP000313359"/>
    </source>
</evidence>
<protein>
    <submittedName>
        <fullName evidence="2">Heme oxygenase-like protein</fullName>
    </submittedName>
</protein>
<proteinExistence type="predicted"/>
<organism evidence="2 3">
    <name type="scientific">Lentinus tigrinus ALCF2SS1-6</name>
    <dbReference type="NCBI Taxonomy" id="1328759"/>
    <lineage>
        <taxon>Eukaryota</taxon>
        <taxon>Fungi</taxon>
        <taxon>Dikarya</taxon>
        <taxon>Basidiomycota</taxon>
        <taxon>Agaricomycotina</taxon>
        <taxon>Agaricomycetes</taxon>
        <taxon>Polyporales</taxon>
        <taxon>Polyporaceae</taxon>
        <taxon>Lentinus</taxon>
    </lineage>
</organism>
<dbReference type="InterPro" id="IPR004305">
    <property type="entry name" value="Thiaminase-2/PQQC"/>
</dbReference>
<dbReference type="Proteomes" id="UP000313359">
    <property type="component" value="Unassembled WGS sequence"/>
</dbReference>
<dbReference type="InterPro" id="IPR053261">
    <property type="entry name" value="Polyketide-peptide_reg"/>
</dbReference>
<feature type="domain" description="Thiaminase-2/PQQC" evidence="1">
    <location>
        <begin position="20"/>
        <end position="233"/>
    </location>
</feature>
<dbReference type="PANTHER" id="PTHR41813:SF2">
    <property type="entry name" value="REGULATOR PAB1642, PUTATIVE (AFU_ORTHOLOGUE AFUA_3G11955)-RELATED"/>
    <property type="match status" value="1"/>
</dbReference>
<name>A0A5C2SC06_9APHY</name>
<dbReference type="SUPFAM" id="SSF48613">
    <property type="entry name" value="Heme oxygenase-like"/>
    <property type="match status" value="1"/>
</dbReference>
<dbReference type="OrthoDB" id="37730at2759"/>
<dbReference type="AlphaFoldDB" id="A0A5C2SC06"/>
<gene>
    <name evidence="2" type="ORF">L227DRAFT_592912</name>
</gene>
<evidence type="ECO:0000313" key="2">
    <source>
        <dbReference type="EMBL" id="RPD61355.1"/>
    </source>
</evidence>
<reference evidence="2" key="1">
    <citation type="journal article" date="2018" name="Genome Biol. Evol.">
        <title>Genomics and development of Lentinus tigrinus, a white-rot wood-decaying mushroom with dimorphic fruiting bodies.</title>
        <authorList>
            <person name="Wu B."/>
            <person name="Xu Z."/>
            <person name="Knudson A."/>
            <person name="Carlson A."/>
            <person name="Chen N."/>
            <person name="Kovaka S."/>
            <person name="LaButti K."/>
            <person name="Lipzen A."/>
            <person name="Pennachio C."/>
            <person name="Riley R."/>
            <person name="Schakwitz W."/>
            <person name="Umezawa K."/>
            <person name="Ohm R.A."/>
            <person name="Grigoriev I.V."/>
            <person name="Nagy L.G."/>
            <person name="Gibbons J."/>
            <person name="Hibbett D."/>
        </authorList>
    </citation>
    <scope>NUCLEOTIDE SEQUENCE [LARGE SCALE GENOMIC DNA]</scope>
    <source>
        <strain evidence="2">ALCF2SS1-6</strain>
    </source>
</reference>
<dbReference type="EMBL" id="ML122262">
    <property type="protein sequence ID" value="RPD61355.1"/>
    <property type="molecule type" value="Genomic_DNA"/>
</dbReference>
<accession>A0A5C2SC06</accession>